<sequence>MSLVSMVAGRIRVSLLPGLCAGITLLAGIAVACWLAYKQSAYEVETFSAIKDEITAVIGERMKDHELILKGARGFVEGSQDVSRAEWRSYYQSLELERKYPGILGMGYSAFLLPGEVAGFEQRRRDEGFGDFVVHPEGQREIYTSILFLEPFTGKNLRAFGYDMMSEATRAKALHSAIFSGNTAMSARVTLLQENEADRQAGMLIYVPVFRSGMPRDTPEARWQALEGFVYSPFRMGDLMKGVGLRDRDLVGFDIYDGTAPREQALMYRSADYGVEAGRERQCSISEFFGHPWTLCFYRSPLYQQQLSTHSIPLILSAALLLAIAIYFTMLSVIYRRHRAEQLASKMTAKLRRKQDELEVIQVRQERVLSGSNDGWWEYKVSSDEAYVSPRFCEQLGLNGRQQVWPLAHLKALLPEEERHDVLSRVRRILVSRDTSFSLELRLKHAKGHYIPLLARGQIDRDTSGKALIMSGANIDLTESKRIEEMKNGFISTVSHELRTPLTSISGSLSLVNGGALGDLPEAAQSMLGIAKTNCDRLGFLINDLLDMDKLVAGKMRFDIGVHSLTHVVQKTLDATQGYAEQYSVSVVWAASEEVQIEVDEIRAQQILSNFISNAIKYSPTHGQVMLKAERCKQAYVRVLVIDQGEGIPEDFKPHIFQKFSQADTSTTRKKVGTGLGLAITKELAERMKGGVGFCSEEGRGSTFWVEFAVAT</sequence>
<dbReference type="InterPro" id="IPR035965">
    <property type="entry name" value="PAS-like_dom_sf"/>
</dbReference>
<dbReference type="Gene3D" id="3.30.565.10">
    <property type="entry name" value="Histidine kinase-like ATPase, C-terminal domain"/>
    <property type="match status" value="1"/>
</dbReference>
<dbReference type="Pfam" id="PF03924">
    <property type="entry name" value="CHASE"/>
    <property type="match status" value="1"/>
</dbReference>
<reference evidence="12 13" key="1">
    <citation type="submission" date="2023-04" db="EMBL/GenBank/DDBJ databases">
        <title>A long-awaited taxogenomic arrangement of the family Halomonadaceae.</title>
        <authorList>
            <person name="De La Haba R."/>
            <person name="Chuvochina M."/>
            <person name="Wittouck S."/>
            <person name="Arahal D.R."/>
            <person name="Sanchez-Porro C."/>
            <person name="Hugenholtz P."/>
            <person name="Ventosa A."/>
        </authorList>
    </citation>
    <scope>NUCLEOTIDE SEQUENCE [LARGE SCALE GENOMIC DNA]</scope>
    <source>
        <strain evidence="12 13">DSM 22428</strain>
    </source>
</reference>
<keyword evidence="4" id="KW-0597">Phosphoprotein</keyword>
<dbReference type="InterPro" id="IPR013655">
    <property type="entry name" value="PAS_fold_3"/>
</dbReference>
<keyword evidence="7 8" id="KW-0472">Membrane</keyword>
<keyword evidence="5 8" id="KW-0812">Transmembrane</keyword>
<keyword evidence="6 8" id="KW-1133">Transmembrane helix</keyword>
<evidence type="ECO:0000256" key="1">
    <source>
        <dbReference type="ARBA" id="ARBA00000085"/>
    </source>
</evidence>
<dbReference type="InterPro" id="IPR004358">
    <property type="entry name" value="Sig_transdc_His_kin-like_C"/>
</dbReference>
<dbReference type="InterPro" id="IPR036890">
    <property type="entry name" value="HATPase_C_sf"/>
</dbReference>
<dbReference type="Pfam" id="PF00512">
    <property type="entry name" value="HisKA"/>
    <property type="match status" value="1"/>
</dbReference>
<evidence type="ECO:0000256" key="7">
    <source>
        <dbReference type="ARBA" id="ARBA00023136"/>
    </source>
</evidence>
<comment type="caution">
    <text evidence="12">The sequence shown here is derived from an EMBL/GenBank/DDBJ whole genome shotgun (WGS) entry which is preliminary data.</text>
</comment>
<dbReference type="SUPFAM" id="SSF55785">
    <property type="entry name" value="PYP-like sensor domain (PAS domain)"/>
    <property type="match status" value="1"/>
</dbReference>
<dbReference type="SMART" id="SM00388">
    <property type="entry name" value="HisKA"/>
    <property type="match status" value="1"/>
</dbReference>
<dbReference type="PROSITE" id="PS50109">
    <property type="entry name" value="HIS_KIN"/>
    <property type="match status" value="1"/>
</dbReference>
<dbReference type="InterPro" id="IPR006189">
    <property type="entry name" value="CHASE_dom"/>
</dbReference>
<dbReference type="SUPFAM" id="SSF47384">
    <property type="entry name" value="Homodimeric domain of signal transducing histidine kinase"/>
    <property type="match status" value="1"/>
</dbReference>
<organism evidence="12 13">
    <name type="scientific">Larsenimonas suaedae</name>
    <dbReference type="NCBI Taxonomy" id="1851019"/>
    <lineage>
        <taxon>Bacteria</taxon>
        <taxon>Pseudomonadati</taxon>
        <taxon>Pseudomonadota</taxon>
        <taxon>Gammaproteobacteria</taxon>
        <taxon>Oceanospirillales</taxon>
        <taxon>Halomonadaceae</taxon>
        <taxon>Larsenimonas</taxon>
    </lineage>
</organism>
<dbReference type="InterPro" id="IPR003661">
    <property type="entry name" value="HisK_dim/P_dom"/>
</dbReference>
<evidence type="ECO:0000256" key="6">
    <source>
        <dbReference type="ARBA" id="ARBA00022989"/>
    </source>
</evidence>
<comment type="catalytic activity">
    <reaction evidence="1">
        <text>ATP + protein L-histidine = ADP + protein N-phospho-L-histidine.</text>
        <dbReference type="EC" id="2.7.13.3"/>
    </reaction>
</comment>
<dbReference type="Gene3D" id="3.30.450.20">
    <property type="entry name" value="PAS domain"/>
    <property type="match status" value="1"/>
</dbReference>
<feature type="domain" description="PAC" evidence="10">
    <location>
        <begin position="437"/>
        <end position="489"/>
    </location>
</feature>
<proteinExistence type="predicted"/>
<feature type="domain" description="CHASE" evidence="11">
    <location>
        <begin position="78"/>
        <end position="271"/>
    </location>
</feature>
<feature type="transmembrane region" description="Helical" evidence="8">
    <location>
        <begin position="314"/>
        <end position="335"/>
    </location>
</feature>
<evidence type="ECO:0000256" key="3">
    <source>
        <dbReference type="ARBA" id="ARBA00012438"/>
    </source>
</evidence>
<dbReference type="InterPro" id="IPR001610">
    <property type="entry name" value="PAC"/>
</dbReference>
<keyword evidence="13" id="KW-1185">Reference proteome</keyword>
<dbReference type="RefSeq" id="WP_251595418.1">
    <property type="nucleotide sequence ID" value="NZ_JAMLJI010000005.1"/>
</dbReference>
<dbReference type="CDD" id="cd00082">
    <property type="entry name" value="HisKA"/>
    <property type="match status" value="1"/>
</dbReference>
<dbReference type="Gene3D" id="3.30.450.350">
    <property type="entry name" value="CHASE domain"/>
    <property type="match status" value="1"/>
</dbReference>
<dbReference type="Proteomes" id="UP001269375">
    <property type="component" value="Unassembled WGS sequence"/>
</dbReference>
<name>A0ABU1GZA6_9GAMM</name>
<dbReference type="InterPro" id="IPR003594">
    <property type="entry name" value="HATPase_dom"/>
</dbReference>
<dbReference type="Pfam" id="PF02518">
    <property type="entry name" value="HATPase_c"/>
    <property type="match status" value="1"/>
</dbReference>
<accession>A0ABU1GZA6</accession>
<dbReference type="Gene3D" id="1.10.287.130">
    <property type="match status" value="1"/>
</dbReference>
<gene>
    <name evidence="12" type="ORF">QC825_13965</name>
</gene>
<feature type="transmembrane region" description="Helical" evidence="8">
    <location>
        <begin position="12"/>
        <end position="37"/>
    </location>
</feature>
<dbReference type="CDD" id="cd16922">
    <property type="entry name" value="HATPase_EvgS-ArcB-TorS-like"/>
    <property type="match status" value="1"/>
</dbReference>
<evidence type="ECO:0000259" key="10">
    <source>
        <dbReference type="PROSITE" id="PS50113"/>
    </source>
</evidence>
<dbReference type="Pfam" id="PF08447">
    <property type="entry name" value="PAS_3"/>
    <property type="match status" value="1"/>
</dbReference>
<evidence type="ECO:0000256" key="2">
    <source>
        <dbReference type="ARBA" id="ARBA00004370"/>
    </source>
</evidence>
<dbReference type="InterPro" id="IPR005467">
    <property type="entry name" value="His_kinase_dom"/>
</dbReference>
<evidence type="ECO:0000256" key="8">
    <source>
        <dbReference type="SAM" id="Phobius"/>
    </source>
</evidence>
<dbReference type="SUPFAM" id="SSF55874">
    <property type="entry name" value="ATPase domain of HSP90 chaperone/DNA topoisomerase II/histidine kinase"/>
    <property type="match status" value="1"/>
</dbReference>
<dbReference type="EC" id="2.7.13.3" evidence="3"/>
<evidence type="ECO:0000259" key="11">
    <source>
        <dbReference type="PROSITE" id="PS50839"/>
    </source>
</evidence>
<dbReference type="EMBL" id="JARWAO010000009">
    <property type="protein sequence ID" value="MDR5897175.1"/>
    <property type="molecule type" value="Genomic_DNA"/>
</dbReference>
<evidence type="ECO:0000313" key="12">
    <source>
        <dbReference type="EMBL" id="MDR5897175.1"/>
    </source>
</evidence>
<dbReference type="PANTHER" id="PTHR43547">
    <property type="entry name" value="TWO-COMPONENT HISTIDINE KINASE"/>
    <property type="match status" value="1"/>
</dbReference>
<evidence type="ECO:0000259" key="9">
    <source>
        <dbReference type="PROSITE" id="PS50109"/>
    </source>
</evidence>
<dbReference type="InterPro" id="IPR042240">
    <property type="entry name" value="CHASE_sf"/>
</dbReference>
<dbReference type="SMART" id="SM00086">
    <property type="entry name" value="PAC"/>
    <property type="match status" value="1"/>
</dbReference>
<dbReference type="PRINTS" id="PR00344">
    <property type="entry name" value="BCTRLSENSOR"/>
</dbReference>
<comment type="subcellular location">
    <subcellularLocation>
        <location evidence="2">Membrane</location>
    </subcellularLocation>
</comment>
<evidence type="ECO:0000256" key="4">
    <source>
        <dbReference type="ARBA" id="ARBA00022553"/>
    </source>
</evidence>
<dbReference type="InterPro" id="IPR000014">
    <property type="entry name" value="PAS"/>
</dbReference>
<dbReference type="PANTHER" id="PTHR43547:SF2">
    <property type="entry name" value="HYBRID SIGNAL TRANSDUCTION HISTIDINE KINASE C"/>
    <property type="match status" value="1"/>
</dbReference>
<feature type="domain" description="Histidine kinase" evidence="9">
    <location>
        <begin position="493"/>
        <end position="712"/>
    </location>
</feature>
<dbReference type="NCBIfam" id="TIGR00229">
    <property type="entry name" value="sensory_box"/>
    <property type="match status" value="1"/>
</dbReference>
<protein>
    <recommendedName>
        <fullName evidence="3">histidine kinase</fullName>
        <ecNumber evidence="3">2.7.13.3</ecNumber>
    </recommendedName>
</protein>
<dbReference type="SMART" id="SM01079">
    <property type="entry name" value="CHASE"/>
    <property type="match status" value="1"/>
</dbReference>
<evidence type="ECO:0000313" key="13">
    <source>
        <dbReference type="Proteomes" id="UP001269375"/>
    </source>
</evidence>
<dbReference type="InterPro" id="IPR000700">
    <property type="entry name" value="PAS-assoc_C"/>
</dbReference>
<dbReference type="PROSITE" id="PS50113">
    <property type="entry name" value="PAC"/>
    <property type="match status" value="1"/>
</dbReference>
<dbReference type="PROSITE" id="PS50839">
    <property type="entry name" value="CHASE"/>
    <property type="match status" value="1"/>
</dbReference>
<evidence type="ECO:0000256" key="5">
    <source>
        <dbReference type="ARBA" id="ARBA00022692"/>
    </source>
</evidence>
<dbReference type="SMART" id="SM00387">
    <property type="entry name" value="HATPase_c"/>
    <property type="match status" value="1"/>
</dbReference>
<dbReference type="InterPro" id="IPR036097">
    <property type="entry name" value="HisK_dim/P_sf"/>
</dbReference>